<dbReference type="Proteomes" id="UP000812966">
    <property type="component" value="Unassembled WGS sequence"/>
</dbReference>
<protein>
    <recommendedName>
        <fullName evidence="1">PSP1 C-terminal domain-containing protein</fullName>
    </recommendedName>
</protein>
<dbReference type="InterPro" id="IPR047767">
    <property type="entry name" value="PSP1-like"/>
</dbReference>
<dbReference type="Pfam" id="PF04468">
    <property type="entry name" value="PSP1"/>
    <property type="match status" value="1"/>
</dbReference>
<dbReference type="EMBL" id="JABELV010000120">
    <property type="protein sequence ID" value="KAG7530376.1"/>
    <property type="molecule type" value="Genomic_DNA"/>
</dbReference>
<reference evidence="2" key="1">
    <citation type="submission" date="2020-04" db="EMBL/GenBank/DDBJ databases">
        <title>Analysis of mating type loci in Filobasidium floriforme.</title>
        <authorList>
            <person name="Nowrousian M."/>
        </authorList>
    </citation>
    <scope>NUCLEOTIDE SEQUENCE</scope>
    <source>
        <strain evidence="2">CBS 6242</strain>
    </source>
</reference>
<accession>A0A8K0JHK5</accession>
<evidence type="ECO:0000259" key="1">
    <source>
        <dbReference type="PROSITE" id="PS51411"/>
    </source>
</evidence>
<feature type="domain" description="PSP1 C-terminal" evidence="1">
    <location>
        <begin position="129"/>
        <end position="214"/>
    </location>
</feature>
<keyword evidence="3" id="KW-1185">Reference proteome</keyword>
<dbReference type="AlphaFoldDB" id="A0A8K0JHK5"/>
<organism evidence="2 3">
    <name type="scientific">Filobasidium floriforme</name>
    <dbReference type="NCBI Taxonomy" id="5210"/>
    <lineage>
        <taxon>Eukaryota</taxon>
        <taxon>Fungi</taxon>
        <taxon>Dikarya</taxon>
        <taxon>Basidiomycota</taxon>
        <taxon>Agaricomycotina</taxon>
        <taxon>Tremellomycetes</taxon>
        <taxon>Filobasidiales</taxon>
        <taxon>Filobasidiaceae</taxon>
        <taxon>Filobasidium</taxon>
    </lineage>
</organism>
<name>A0A8K0JHK5_9TREE</name>
<dbReference type="NCBIfam" id="NF041131">
    <property type="entry name" value="RicT_YaaT_fam"/>
    <property type="match status" value="1"/>
</dbReference>
<proteinExistence type="predicted"/>
<gene>
    <name evidence="2" type="ORF">FFLO_05092</name>
</gene>
<evidence type="ECO:0000313" key="2">
    <source>
        <dbReference type="EMBL" id="KAG7530376.1"/>
    </source>
</evidence>
<dbReference type="GO" id="GO:0005737">
    <property type="term" value="C:cytoplasm"/>
    <property type="evidence" value="ECO:0007669"/>
    <property type="project" value="TreeGrafter"/>
</dbReference>
<dbReference type="OrthoDB" id="243127at2759"/>
<dbReference type="PANTHER" id="PTHR43830">
    <property type="entry name" value="PROTEIN PSP1"/>
    <property type="match status" value="1"/>
</dbReference>
<sequence length="226" mass="25479">MNDMGKGVPVQMLNPATRLFIVEFKAGRTDLFFTPDPTVALQVGDLVIVEADRGQDLGKVKEDKITVDDVRAFNVARKQEMDVNVNGAVSARIKGALTNILVGEANAEAGGGLNPNPAVKAVQRELMPKRIFGKAGPADRQLLTAKLQDEAQALALCQQRVKQKRLPMEVLDAEYQWDRRKLTFYFIAEKRIDFRELVRELFRIHKTRIWMASLDHSYLQDDDNKS</sequence>
<dbReference type="PANTHER" id="PTHR43830:SF3">
    <property type="entry name" value="PROTEIN PSP1"/>
    <property type="match status" value="1"/>
</dbReference>
<comment type="caution">
    <text evidence="2">The sequence shown here is derived from an EMBL/GenBank/DDBJ whole genome shotgun (WGS) entry which is preliminary data.</text>
</comment>
<dbReference type="InterPro" id="IPR007557">
    <property type="entry name" value="PSP1_C"/>
</dbReference>
<evidence type="ECO:0000313" key="3">
    <source>
        <dbReference type="Proteomes" id="UP000812966"/>
    </source>
</evidence>
<dbReference type="PROSITE" id="PS51411">
    <property type="entry name" value="PSP1_C"/>
    <property type="match status" value="1"/>
</dbReference>